<name>A0A7Y9XFE1_9ACTN</name>
<protein>
    <submittedName>
        <fullName evidence="2">Uncharacterized protein</fullName>
    </submittedName>
</protein>
<accession>A0A7Y9XFE1</accession>
<comment type="caution">
    <text evidence="2">The sequence shown here is derived from an EMBL/GenBank/DDBJ whole genome shotgun (WGS) entry which is preliminary data.</text>
</comment>
<organism evidence="2 3">
    <name type="scientific">Nocardiopsis sinuspersici</name>
    <dbReference type="NCBI Taxonomy" id="501010"/>
    <lineage>
        <taxon>Bacteria</taxon>
        <taxon>Bacillati</taxon>
        <taxon>Actinomycetota</taxon>
        <taxon>Actinomycetes</taxon>
        <taxon>Streptosporangiales</taxon>
        <taxon>Nocardiopsidaceae</taxon>
        <taxon>Nocardiopsis</taxon>
    </lineage>
</organism>
<gene>
    <name evidence="2" type="ORF">HNR06_004453</name>
</gene>
<dbReference type="RefSeq" id="WP_179811155.1">
    <property type="nucleotide sequence ID" value="NZ_JACCHL010000001.1"/>
</dbReference>
<evidence type="ECO:0000313" key="3">
    <source>
        <dbReference type="Proteomes" id="UP000584931"/>
    </source>
</evidence>
<sequence>MSGQNTPQEPGDDSRPPTPALTWSVTLLVLGGFLTVLVIAYDHVSTRPGHEVATHQRDYETLCEGRPIPGAPAYTGSGVRPILVFEDMKDHDPRFLSRVDLSFGLEPDRVYDPDADGVQLVACAERVDEGEQVGTCEYGFHRSLDGADIPLHLTDVEIRIYEARTGEPVGEPLEVVARDKTCPRTASYNVMETERAAVYTTPATDQYIEAIEEILAD</sequence>
<reference evidence="2 3" key="1">
    <citation type="submission" date="2020-07" db="EMBL/GenBank/DDBJ databases">
        <title>Sequencing the genomes of 1000 actinobacteria strains.</title>
        <authorList>
            <person name="Klenk H.-P."/>
        </authorList>
    </citation>
    <scope>NUCLEOTIDE SEQUENCE [LARGE SCALE GENOMIC DNA]</scope>
    <source>
        <strain evidence="2 3">DSM 45278</strain>
    </source>
</reference>
<feature type="transmembrane region" description="Helical" evidence="1">
    <location>
        <begin position="20"/>
        <end position="41"/>
    </location>
</feature>
<dbReference type="AlphaFoldDB" id="A0A7Y9XFE1"/>
<proteinExistence type="predicted"/>
<keyword evidence="1" id="KW-0472">Membrane</keyword>
<dbReference type="EMBL" id="JACCHL010000001">
    <property type="protein sequence ID" value="NYH54864.1"/>
    <property type="molecule type" value="Genomic_DNA"/>
</dbReference>
<keyword evidence="1" id="KW-0812">Transmembrane</keyword>
<keyword evidence="1" id="KW-1133">Transmembrane helix</keyword>
<evidence type="ECO:0000313" key="2">
    <source>
        <dbReference type="EMBL" id="NYH54864.1"/>
    </source>
</evidence>
<dbReference type="Proteomes" id="UP000584931">
    <property type="component" value="Unassembled WGS sequence"/>
</dbReference>
<evidence type="ECO:0000256" key="1">
    <source>
        <dbReference type="SAM" id="Phobius"/>
    </source>
</evidence>